<reference evidence="1" key="1">
    <citation type="submission" date="2014-09" db="EMBL/GenBank/DDBJ databases">
        <authorList>
            <person name="Magalhaes I.L.F."/>
            <person name="Oliveira U."/>
            <person name="Santos F.R."/>
            <person name="Vidigal T.H.D.A."/>
            <person name="Brescovit A.D."/>
            <person name="Santos A.J."/>
        </authorList>
    </citation>
    <scope>NUCLEOTIDE SEQUENCE</scope>
    <source>
        <tissue evidence="1">Shoot tissue taken approximately 20 cm above the soil surface</tissue>
    </source>
</reference>
<evidence type="ECO:0000313" key="1">
    <source>
        <dbReference type="EMBL" id="JAD98009.1"/>
    </source>
</evidence>
<sequence>MVSRGSRSRRPPCGGSGDEVTMAAMEAEAQVVVVV</sequence>
<accession>A0A0A9EB88</accession>
<organism evidence="1">
    <name type="scientific">Arundo donax</name>
    <name type="common">Giant reed</name>
    <name type="synonym">Donax arundinaceus</name>
    <dbReference type="NCBI Taxonomy" id="35708"/>
    <lineage>
        <taxon>Eukaryota</taxon>
        <taxon>Viridiplantae</taxon>
        <taxon>Streptophyta</taxon>
        <taxon>Embryophyta</taxon>
        <taxon>Tracheophyta</taxon>
        <taxon>Spermatophyta</taxon>
        <taxon>Magnoliopsida</taxon>
        <taxon>Liliopsida</taxon>
        <taxon>Poales</taxon>
        <taxon>Poaceae</taxon>
        <taxon>PACMAD clade</taxon>
        <taxon>Arundinoideae</taxon>
        <taxon>Arundineae</taxon>
        <taxon>Arundo</taxon>
    </lineage>
</organism>
<proteinExistence type="predicted"/>
<protein>
    <submittedName>
        <fullName evidence="1">Uncharacterized protein</fullName>
    </submittedName>
</protein>
<dbReference type="AlphaFoldDB" id="A0A0A9EB88"/>
<reference evidence="1" key="2">
    <citation type="journal article" date="2015" name="Data Brief">
        <title>Shoot transcriptome of the giant reed, Arundo donax.</title>
        <authorList>
            <person name="Barrero R.A."/>
            <person name="Guerrero F.D."/>
            <person name="Moolhuijzen P."/>
            <person name="Goolsby J.A."/>
            <person name="Tidwell J."/>
            <person name="Bellgard S.E."/>
            <person name="Bellgard M.I."/>
        </authorList>
    </citation>
    <scope>NUCLEOTIDE SEQUENCE</scope>
    <source>
        <tissue evidence="1">Shoot tissue taken approximately 20 cm above the soil surface</tissue>
    </source>
</reference>
<name>A0A0A9EB88_ARUDO</name>
<dbReference type="EMBL" id="GBRH01199886">
    <property type="protein sequence ID" value="JAD98009.1"/>
    <property type="molecule type" value="Transcribed_RNA"/>
</dbReference>